<evidence type="ECO:0000313" key="2">
    <source>
        <dbReference type="EMBL" id="MDI5971557.1"/>
    </source>
</evidence>
<evidence type="ECO:0000256" key="1">
    <source>
        <dbReference type="SAM" id="MobiDB-lite"/>
    </source>
</evidence>
<organism evidence="2">
    <name type="scientific">Streptantibioticus silvisoli</name>
    <dbReference type="NCBI Taxonomy" id="2705255"/>
    <lineage>
        <taxon>Bacteria</taxon>
        <taxon>Bacillati</taxon>
        <taxon>Actinomycetota</taxon>
        <taxon>Actinomycetes</taxon>
        <taxon>Kitasatosporales</taxon>
        <taxon>Streptomycetaceae</taxon>
        <taxon>Streptantibioticus</taxon>
    </lineage>
</organism>
<reference evidence="2" key="1">
    <citation type="submission" date="2023-05" db="EMBL/GenBank/DDBJ databases">
        <title>Streptantibioticus silvisoli sp. nov., acidotolerant actinomycetes 1 from pine litter.</title>
        <authorList>
            <person name="Swiecimska M."/>
            <person name="Golinska P."/>
            <person name="Sangal V."/>
            <person name="Wachnowicz B."/>
            <person name="Goodfellow M."/>
        </authorList>
    </citation>
    <scope>NUCLEOTIDE SEQUENCE</scope>
    <source>
        <strain evidence="2">SL13</strain>
    </source>
</reference>
<gene>
    <name evidence="2" type="ORF">POF50_019855</name>
</gene>
<accession>A0AA90HB83</accession>
<protein>
    <submittedName>
        <fullName evidence="2">Uncharacterized protein</fullName>
    </submittedName>
</protein>
<sequence>MTTDTPIYRQAPLSGRREIVRARLSGRRDRALVVRDHEGVHHVRWPRRRQAVHPTLTPEAADTRSQAIRWTLPALLRRGGYDQAFHVDISDHPGALTVSLAEPYGPESATLRVVWWVHDPARVVRAQAAYPWDVVRTELGHHVDALSQRYESSGSVFGVAQARQELAAPRLVGDYGLVYQVTDVRPRDAGGEVLLGSSHGGGFPGIWSANRREEYDFCLRAIHSGPAALAALWLMNQPDQVSRVLDWVSLHDDVIQREQDWQHEMAGLLGRLSDEEQLELSVLVRDRLRGLGRRVPARPGRPVTSVNGSGSRPSDLTKRRPV</sequence>
<feature type="region of interest" description="Disordered" evidence="1">
    <location>
        <begin position="293"/>
        <end position="322"/>
    </location>
</feature>
<dbReference type="EMBL" id="JABXJJ020000023">
    <property type="protein sequence ID" value="MDI5971557.1"/>
    <property type="molecule type" value="Genomic_DNA"/>
</dbReference>
<dbReference type="AlphaFoldDB" id="A0AA90HB83"/>
<proteinExistence type="predicted"/>
<feature type="compositionally biased region" description="Polar residues" evidence="1">
    <location>
        <begin position="304"/>
        <end position="314"/>
    </location>
</feature>
<dbReference type="RefSeq" id="WP_271318087.1">
    <property type="nucleotide sequence ID" value="NZ_JABXJJ020000023.1"/>
</dbReference>
<comment type="caution">
    <text evidence="2">The sequence shown here is derived from an EMBL/GenBank/DDBJ whole genome shotgun (WGS) entry which is preliminary data.</text>
</comment>
<name>A0AA90HB83_9ACTN</name>